<dbReference type="EMBL" id="BBWU01000045">
    <property type="protein sequence ID" value="GAO40225.1"/>
    <property type="molecule type" value="Genomic_DNA"/>
</dbReference>
<organism evidence="2 3">
    <name type="scientific">Sphingomonas changbaiensis NBRC 104936</name>
    <dbReference type="NCBI Taxonomy" id="1219043"/>
    <lineage>
        <taxon>Bacteria</taxon>
        <taxon>Pseudomonadati</taxon>
        <taxon>Pseudomonadota</taxon>
        <taxon>Alphaproteobacteria</taxon>
        <taxon>Sphingomonadales</taxon>
        <taxon>Sphingomonadaceae</taxon>
        <taxon>Sphingomonas</taxon>
    </lineage>
</organism>
<dbReference type="AlphaFoldDB" id="A0A0E9MSW5"/>
<proteinExistence type="predicted"/>
<dbReference type="OrthoDB" id="9763405at2"/>
<evidence type="ECO:0000313" key="2">
    <source>
        <dbReference type="EMBL" id="GAO40225.1"/>
    </source>
</evidence>
<dbReference type="PANTHER" id="PTHR33361:SF16">
    <property type="entry name" value="DUF885 DOMAIN-CONTAINING PROTEIN"/>
    <property type="match status" value="1"/>
</dbReference>
<gene>
    <name evidence="2" type="ORF">SCH01S_45_00680</name>
</gene>
<dbReference type="Proteomes" id="UP000033202">
    <property type="component" value="Unassembled WGS sequence"/>
</dbReference>
<dbReference type="InterPro" id="IPR010281">
    <property type="entry name" value="DUF885"/>
</dbReference>
<accession>A0A0E9MSW5</accession>
<comment type="caution">
    <text evidence="2">The sequence shown here is derived from an EMBL/GenBank/DDBJ whole genome shotgun (WGS) entry which is preliminary data.</text>
</comment>
<dbReference type="RefSeq" id="WP_046349020.1">
    <property type="nucleotide sequence ID" value="NZ_BBWU01000045.1"/>
</dbReference>
<feature type="signal peptide" evidence="1">
    <location>
        <begin position="1"/>
        <end position="20"/>
    </location>
</feature>
<sequence>MRLALLLASVALALPAAALAQSAAPAVQPVADYNAQLLKLFHDSDEAQLKLNPLSAIFRGDMRYADRLGDFGSDAYYNASRAAAESDLRNLHAIPRDKLTPTNQIAYDVFEWQTNDTLKGLSPEILALTAVRPIDHFFGFHVFYPTFASGQGAAPFKTVADYENNLKRHRDYIALLDRSIARFRQGMKTGVVQPKLVVNNVIDQLDTQIKQGVEGSTFYQPVTKFPEGISAADQARLKSEYAAAIRDGILPADIRLRDFLKNEYLPVARDGEGLKYMPGGDKLYAYLIESNTTLPMTAEYVHNLGLSEVARIKGEMEAIKTQVGFKGTLPEFFEYLRTDPKFQPASREAYTQLFYDIGKRVDARVREQFSTIPKTPLEIRPYEEYREKTQAGGSYESGSPDGKRPGVFYFNAYDLPSRRVWGAETLFLHEGIPGHHFQISLAQENTALPAFMRFGGNTAYAEGWGLYAETLWKQLGMETDPYQRFGGLNDEMLRAMRLVVDTGIHWKGWHRDQAIDYMLANSGMSRTEATAEVERYIAIPGQALAYKIGALTIQRLKAKAMKELGPKFDPREFHAQVLMTGALPMEVLEKKIDTWIAAKKAA</sequence>
<dbReference type="STRING" id="1219043.SCH01S_45_00680"/>
<protein>
    <recommendedName>
        <fullName evidence="4">DUF885 domain-containing protein</fullName>
    </recommendedName>
</protein>
<feature type="chain" id="PRO_5002430027" description="DUF885 domain-containing protein" evidence="1">
    <location>
        <begin position="21"/>
        <end position="602"/>
    </location>
</feature>
<name>A0A0E9MSW5_9SPHN</name>
<evidence type="ECO:0000256" key="1">
    <source>
        <dbReference type="SAM" id="SignalP"/>
    </source>
</evidence>
<dbReference type="PANTHER" id="PTHR33361">
    <property type="entry name" value="GLR0591 PROTEIN"/>
    <property type="match status" value="1"/>
</dbReference>
<dbReference type="Pfam" id="PF05960">
    <property type="entry name" value="DUF885"/>
    <property type="match status" value="1"/>
</dbReference>
<reference evidence="2 3" key="1">
    <citation type="submission" date="2015-04" db="EMBL/GenBank/DDBJ databases">
        <title>Whole genome shotgun sequence of Sphingomonas changbaiensis NBRC 104936.</title>
        <authorList>
            <person name="Katano-Makiyama Y."/>
            <person name="Hosoyama A."/>
            <person name="Hashimoto M."/>
            <person name="Noguchi M."/>
            <person name="Tsuchikane K."/>
            <person name="Ohji S."/>
            <person name="Yamazoe A."/>
            <person name="Ichikawa N."/>
            <person name="Kimura A."/>
            <person name="Fujita N."/>
        </authorList>
    </citation>
    <scope>NUCLEOTIDE SEQUENCE [LARGE SCALE GENOMIC DNA]</scope>
    <source>
        <strain evidence="2 3">NBRC 104936</strain>
    </source>
</reference>
<keyword evidence="1" id="KW-0732">Signal</keyword>
<evidence type="ECO:0000313" key="3">
    <source>
        <dbReference type="Proteomes" id="UP000033202"/>
    </source>
</evidence>
<keyword evidence="3" id="KW-1185">Reference proteome</keyword>
<evidence type="ECO:0008006" key="4">
    <source>
        <dbReference type="Google" id="ProtNLM"/>
    </source>
</evidence>